<dbReference type="InterPro" id="IPR008775">
    <property type="entry name" value="Phytyl_CoA_dOase-like"/>
</dbReference>
<dbReference type="Proteomes" id="UP000252086">
    <property type="component" value="Unassembled WGS sequence"/>
</dbReference>
<organism evidence="1 2">
    <name type="scientific">Marinomonas aquiplantarum</name>
    <dbReference type="NCBI Taxonomy" id="491951"/>
    <lineage>
        <taxon>Bacteria</taxon>
        <taxon>Pseudomonadati</taxon>
        <taxon>Pseudomonadota</taxon>
        <taxon>Gammaproteobacteria</taxon>
        <taxon>Oceanospirillales</taxon>
        <taxon>Oceanospirillaceae</taxon>
        <taxon>Marinomonas</taxon>
    </lineage>
</organism>
<dbReference type="RefSeq" id="WP_113874266.1">
    <property type="nucleotide sequence ID" value="NZ_QNRF01000004.1"/>
</dbReference>
<reference evidence="1 2" key="1">
    <citation type="submission" date="2018-06" db="EMBL/GenBank/DDBJ databases">
        <title>Genomic Encyclopedia of Type Strains, Phase III (KMG-III): the genomes of soil and plant-associated and newly described type strains.</title>
        <authorList>
            <person name="Whitman W."/>
        </authorList>
    </citation>
    <scope>NUCLEOTIDE SEQUENCE [LARGE SCALE GENOMIC DNA]</scope>
    <source>
        <strain evidence="1 2">CECT 7732</strain>
    </source>
</reference>
<dbReference type="Gene3D" id="2.60.120.620">
    <property type="entry name" value="q2cbj1_9rhob like domain"/>
    <property type="match status" value="1"/>
</dbReference>
<dbReference type="SUPFAM" id="SSF51197">
    <property type="entry name" value="Clavaminate synthase-like"/>
    <property type="match status" value="1"/>
</dbReference>
<dbReference type="GO" id="GO:0001561">
    <property type="term" value="P:fatty acid alpha-oxidation"/>
    <property type="evidence" value="ECO:0007669"/>
    <property type="project" value="InterPro"/>
</dbReference>
<dbReference type="PANTHER" id="PTHR21308">
    <property type="entry name" value="PHYTANOYL-COA ALPHA-HYDROXYLASE"/>
    <property type="match status" value="1"/>
</dbReference>
<keyword evidence="1" id="KW-0223">Dioxygenase</keyword>
<keyword evidence="2" id="KW-1185">Reference proteome</keyword>
<gene>
    <name evidence="1" type="ORF">DFP76_104128</name>
</gene>
<evidence type="ECO:0000313" key="1">
    <source>
        <dbReference type="EMBL" id="RBO83313.1"/>
    </source>
</evidence>
<dbReference type="Pfam" id="PF05721">
    <property type="entry name" value="PhyH"/>
    <property type="match status" value="1"/>
</dbReference>
<dbReference type="InterPro" id="IPR047128">
    <property type="entry name" value="PhyH"/>
</dbReference>
<dbReference type="GO" id="GO:0048244">
    <property type="term" value="F:phytanoyl-CoA dioxygenase activity"/>
    <property type="evidence" value="ECO:0007669"/>
    <property type="project" value="InterPro"/>
</dbReference>
<dbReference type="OrthoDB" id="3562306at2"/>
<name>A0A366CZS1_9GAMM</name>
<dbReference type="AlphaFoldDB" id="A0A366CZS1"/>
<protein>
    <submittedName>
        <fullName evidence="1">Ectoine hydroxylase-related dioxygenase (Phytanoyl-CoA dioxygenase family)</fullName>
    </submittedName>
</protein>
<evidence type="ECO:0000313" key="2">
    <source>
        <dbReference type="Proteomes" id="UP000252086"/>
    </source>
</evidence>
<keyword evidence="1" id="KW-0560">Oxidoreductase</keyword>
<proteinExistence type="predicted"/>
<dbReference type="EMBL" id="QNRF01000004">
    <property type="protein sequence ID" value="RBO83313.1"/>
    <property type="molecule type" value="Genomic_DNA"/>
</dbReference>
<accession>A0A366CZS1</accession>
<comment type="caution">
    <text evidence="1">The sequence shown here is derived from an EMBL/GenBank/DDBJ whole genome shotgun (WGS) entry which is preliminary data.</text>
</comment>
<dbReference type="PANTHER" id="PTHR21308:SF8">
    <property type="entry name" value="PHYTANOYL-COA DIOXYGENASE FAMILY PROTEIN (AFU_ORTHOLOGUE AFUA_2G09620)"/>
    <property type="match status" value="1"/>
</dbReference>
<sequence length="387" mass="42940">MNYQNKTYLGLQSHDIELLRKVVSRKTDLAKYPFAAGVKEQVLIYQADVLTKAAKQNRQQIMSELHHALSSGPGVFVIKQAMTNIAVIDEQTSIYQTLLESESSTLGGADHFAAAGANGRIWNALQKCALYDPKSYVSYYSNELIGLAAEAWLGPGWQLTSQVNSVPPGSQAQQVHRDYHLGFQSNETVQAYPKIVHFLSGYLTLQGAVAHTDMPIETGPTLLLPYSQQYEAGYLAYREQDVKQFFETHAVQLPLEKGDMLFFNPALFHAAGSNITDDKHRVANLLQISSAFGRAMEAVDRNSMMLAIYPALLSAWHAKQLTLSEVQAVIQATAEGYAFPTNLDQDPPLNGLSPETFQQLMLHAITADWSVEKFDKSVRLKAQQRMG</sequence>